<evidence type="ECO:0000313" key="1">
    <source>
        <dbReference type="EMBL" id="TXH85455.1"/>
    </source>
</evidence>
<dbReference type="EMBL" id="SSFD01000144">
    <property type="protein sequence ID" value="TXH85455.1"/>
    <property type="molecule type" value="Genomic_DNA"/>
</dbReference>
<reference evidence="1 2" key="1">
    <citation type="submission" date="2018-09" db="EMBL/GenBank/DDBJ databases">
        <title>Metagenome Assembled Genomes from an Advanced Water Purification Facility.</title>
        <authorList>
            <person name="Stamps B.W."/>
            <person name="Spear J.R."/>
        </authorList>
    </citation>
    <scope>NUCLEOTIDE SEQUENCE [LARGE SCALE GENOMIC DNA]</scope>
    <source>
        <strain evidence="1">Bin_27_1</strain>
    </source>
</reference>
<proteinExistence type="predicted"/>
<name>A0A5C7SRH6_THASP</name>
<sequence>MQSIISAAAFRALVSIAGAMLSPSRRVVLEEAGPDWMNSRRLSDAVLVYEDGSGLEVAYRGRLWV</sequence>
<dbReference type="RefSeq" id="WP_276658493.1">
    <property type="nucleotide sequence ID" value="NZ_SSFD01000144.1"/>
</dbReference>
<organism evidence="1 2">
    <name type="scientific">Thauera aminoaromatica</name>
    <dbReference type="NCBI Taxonomy" id="164330"/>
    <lineage>
        <taxon>Bacteria</taxon>
        <taxon>Pseudomonadati</taxon>
        <taxon>Pseudomonadota</taxon>
        <taxon>Betaproteobacteria</taxon>
        <taxon>Rhodocyclales</taxon>
        <taxon>Zoogloeaceae</taxon>
        <taxon>Thauera</taxon>
    </lineage>
</organism>
<accession>A0A5C7SRH6</accession>
<protein>
    <submittedName>
        <fullName evidence="1">Uncharacterized protein</fullName>
    </submittedName>
</protein>
<dbReference type="AlphaFoldDB" id="A0A5C7SRH6"/>
<comment type="caution">
    <text evidence="1">The sequence shown here is derived from an EMBL/GenBank/DDBJ whole genome shotgun (WGS) entry which is preliminary data.</text>
</comment>
<evidence type="ECO:0000313" key="2">
    <source>
        <dbReference type="Proteomes" id="UP000321192"/>
    </source>
</evidence>
<feature type="non-terminal residue" evidence="1">
    <location>
        <position position="65"/>
    </location>
</feature>
<gene>
    <name evidence="1" type="ORF">E6Q80_09680</name>
</gene>
<dbReference type="Proteomes" id="UP000321192">
    <property type="component" value="Unassembled WGS sequence"/>
</dbReference>